<feature type="region of interest" description="Disordered" evidence="1">
    <location>
        <begin position="1085"/>
        <end position="1126"/>
    </location>
</feature>
<gene>
    <name evidence="2" type="ORF">CCMP2556_LOCUS48081</name>
</gene>
<feature type="compositionally biased region" description="Pro residues" evidence="1">
    <location>
        <begin position="1150"/>
        <end position="1164"/>
    </location>
</feature>
<evidence type="ECO:0000256" key="1">
    <source>
        <dbReference type="SAM" id="MobiDB-lite"/>
    </source>
</evidence>
<dbReference type="Gene3D" id="2.40.70.10">
    <property type="entry name" value="Acid Proteases"/>
    <property type="match status" value="1"/>
</dbReference>
<evidence type="ECO:0008006" key="4">
    <source>
        <dbReference type="Google" id="ProtNLM"/>
    </source>
</evidence>
<dbReference type="EMBL" id="CAXAMN010026306">
    <property type="protein sequence ID" value="CAK9102106.1"/>
    <property type="molecule type" value="Genomic_DNA"/>
</dbReference>
<dbReference type="InterPro" id="IPR021109">
    <property type="entry name" value="Peptidase_aspartic_dom_sf"/>
</dbReference>
<dbReference type="Proteomes" id="UP001642484">
    <property type="component" value="Unassembled WGS sequence"/>
</dbReference>
<keyword evidence="3" id="KW-1185">Reference proteome</keyword>
<accession>A0ABP0RNB4</accession>
<name>A0ABP0RNB4_9DINO</name>
<comment type="caution">
    <text evidence="2">The sequence shown here is derived from an EMBL/GenBank/DDBJ whole genome shotgun (WGS) entry which is preliminary data.</text>
</comment>
<evidence type="ECO:0000313" key="2">
    <source>
        <dbReference type="EMBL" id="CAK9102106.1"/>
    </source>
</evidence>
<proteinExistence type="predicted"/>
<sequence>MTQRLDVDRHGVPQFTGDPELYDEYEERAWDLWHGRDGQPALQAATAVHLRAGLSGPAYEAVRKMEHSRIKTKDADGNPTDKGLKTFLDALRTAIAAVKPVRINELFLTAFYSPQVWRRPQESTQQYIIRREQDFRRLEEAGGGTSVPRSLRAMMLLLFGGLSQQEQVSVLSSVNNEYDFDKIANAMRIQFPQANGKPVHRRDFLGCGRSPAARDSGILFRKGYKPGKGRGRPQQILATEEAYEAFDDDMNEYDDEVFLEDEDEYESPAHDGAEAFWEDETWDTLVQDLPDLEGNEEASGDISFDAKAKENRNTAVKFSKSVTACTSCGQKGHWVGDDACPNTRKKKMTKTGPSPHKKKFEGKTTFFVLHEGLESDDEKDINSLSKYDQMPKNLNSSEYEQVPADEKTPKYAPGIFLDEPNDKHEPALAPTGSGNHIQDKNTIERIYKDDGLAPGACFTYISPPAHEVLMVLKDTQLCEHSSYFGGNEREFHRGANGHTRHVTCKDKDCNQTIIVAKRKDAAQLWCYLVQIALCTRWGSAARSRELFASVCRVRDQALKDDEDRRALQPPHLTIDLPAFPPLAEDDYDVLQPLPSDAAIFGPGTPYEGYTYIQIASSVEASVYCHQTLRIMFAETYRFAFYLFGRVRLLHGCAMRTWKAGITSPLKRTTDPDDMVLMVNQDISDHERLDLETTYTTSSQDPPGLAILDSGCTRTMHGTDWAKAFEEELEKLNLSPRRRLKKQSFKGVGGQIASDTVKIFPVGINKVNGELHSAEAPGSLPLLLSRPFMEELQTVINIGARTVSFNKIGVTDLPLVKTSRGHLAVSLLDFDMDSLQDCSPEHATEPEETLTVQEIDYNPPTQSEFAEANDSDMVHDYHGMNPDDYHQFSDYLKEYHPNPRITTIQEDEAQRLELLEAANDPTSAFARSLGIRESARVAQIRLDNDSRVRRALLHQSTPTRGPYPIGSYVYFYRAQGSAAHQSRGHARNYRWFGPARVIGIEARNQRRAEDPEPLTEGGQPHAYWLRYGPFVVLVTGEQLRFASEDELLAAHLLPEEIMHPAAVRGARNYTDLRGHAAVPLQDQAPALQFSPEGSGGASSASRPAPAANVPGQQPEQVPSDPQVPMLQQPLPTLQSALDAVNQAPRDAAEPEPAPLPMSTPTPSMPPSQEVSRRPSEILPQAAEMPAPSTRLQDALRNPDRLDSHQYRPVRTEYQPAPGPYFTDEVPWNCPDLPYTIRLHQLRHLNDEQINILKEYGAELSLEEENDTFPVAESPADCFLTGKAASTEISLKNLNEEDRQKFQASMQKEWDSWTKFGAVEILTRDQIENLPEDAQIIGTRWVHVDKNSKPRLLAKAMQKKTGKSDAQIKKEFPFQAKRRLVVQGCQENPTGIRSDSPTASLLSFNLICAIAVMNQWVISACDASTAYLQSQGISRLLLLKPPCPPPPGVSPHDLFRALGSIYGVLCTHVDDLLCAGIGAVYEQSVASMEKEIHLKVQHKAFRFCGKNLRQGDDYTIEVDQFDAIESVDYMPLDRHRRSMVNAPLTPEEITSFRGLIGQLGWAARQTRPDVMVNVSMAAQSIGSPKIRDVVNLNKTVKMLKETSEATWHVAVCVFADSSFANTEGLKSQCAYVVTITLPEIREGGPTPLFVLETYSGSIKHVCRSTLAAESNGFLTGCEAGEYVRALLMEFQHPTEDFNTLEREYAKSKLLCMTDAKSLESTLNKDCGQPTDKRVRILVAQIKELIGENTYEDDDAAFAHWLDTSQMLADVLTKVGCEREPLLAALHDGSWQLSPSSEALAKKARIRAGRRARKAAAKEGCEFPMKHEHDMSMEPQE</sequence>
<reference evidence="2 3" key="1">
    <citation type="submission" date="2024-02" db="EMBL/GenBank/DDBJ databases">
        <authorList>
            <person name="Chen Y."/>
            <person name="Shah S."/>
            <person name="Dougan E. K."/>
            <person name="Thang M."/>
            <person name="Chan C."/>
        </authorList>
    </citation>
    <scope>NUCLEOTIDE SEQUENCE [LARGE SCALE GENOMIC DNA]</scope>
</reference>
<protein>
    <recommendedName>
        <fullName evidence="4">Copia protein</fullName>
    </recommendedName>
</protein>
<feature type="compositionally biased region" description="Low complexity" evidence="1">
    <location>
        <begin position="1096"/>
        <end position="1106"/>
    </location>
</feature>
<feature type="region of interest" description="Disordered" evidence="1">
    <location>
        <begin position="1140"/>
        <end position="1203"/>
    </location>
</feature>
<evidence type="ECO:0000313" key="3">
    <source>
        <dbReference type="Proteomes" id="UP001642484"/>
    </source>
</evidence>
<organism evidence="2 3">
    <name type="scientific">Durusdinium trenchii</name>
    <dbReference type="NCBI Taxonomy" id="1381693"/>
    <lineage>
        <taxon>Eukaryota</taxon>
        <taxon>Sar</taxon>
        <taxon>Alveolata</taxon>
        <taxon>Dinophyceae</taxon>
        <taxon>Suessiales</taxon>
        <taxon>Symbiodiniaceae</taxon>
        <taxon>Durusdinium</taxon>
    </lineage>
</organism>